<evidence type="ECO:0000256" key="1">
    <source>
        <dbReference type="ARBA" id="ARBA00009922"/>
    </source>
</evidence>
<dbReference type="InterPro" id="IPR013986">
    <property type="entry name" value="DExx_box_DNA_helicase_dom_sf"/>
</dbReference>
<name>A0ABU4WB02_9FUSO</name>
<evidence type="ECO:0000256" key="3">
    <source>
        <dbReference type="ARBA" id="ARBA00022801"/>
    </source>
</evidence>
<keyword evidence="4 11" id="KW-0347">Helicase</keyword>
<keyword evidence="7" id="KW-0413">Isomerase</keyword>
<keyword evidence="3 11" id="KW-0378">Hydrolase</keyword>
<evidence type="ECO:0000256" key="8">
    <source>
        <dbReference type="ARBA" id="ARBA00034617"/>
    </source>
</evidence>
<evidence type="ECO:0000256" key="4">
    <source>
        <dbReference type="ARBA" id="ARBA00022806"/>
    </source>
</evidence>
<dbReference type="PANTHER" id="PTHR11070">
    <property type="entry name" value="UVRD / RECB / PCRA DNA HELICASE FAMILY MEMBER"/>
    <property type="match status" value="1"/>
</dbReference>
<dbReference type="Proteomes" id="UP001279681">
    <property type="component" value="Unassembled WGS sequence"/>
</dbReference>
<dbReference type="InterPro" id="IPR000212">
    <property type="entry name" value="DNA_helicase_UvrD/REP"/>
</dbReference>
<dbReference type="InterPro" id="IPR014017">
    <property type="entry name" value="DNA_helicase_UvrD-like_C"/>
</dbReference>
<dbReference type="GO" id="GO:0016787">
    <property type="term" value="F:hydrolase activity"/>
    <property type="evidence" value="ECO:0007669"/>
    <property type="project" value="UniProtKB-KW"/>
</dbReference>
<dbReference type="RefSeq" id="WP_320313142.1">
    <property type="nucleotide sequence ID" value="NZ_JAVIKH010000004.1"/>
</dbReference>
<evidence type="ECO:0000256" key="7">
    <source>
        <dbReference type="ARBA" id="ARBA00023235"/>
    </source>
</evidence>
<dbReference type="EC" id="5.6.2.4" evidence="9"/>
<organism evidence="13 14">
    <name type="scientific">Candidatus Cetobacterium colombiensis</name>
    <dbReference type="NCBI Taxonomy" id="3073100"/>
    <lineage>
        <taxon>Bacteria</taxon>
        <taxon>Fusobacteriati</taxon>
        <taxon>Fusobacteriota</taxon>
        <taxon>Fusobacteriia</taxon>
        <taxon>Fusobacteriales</taxon>
        <taxon>Fusobacteriaceae</taxon>
        <taxon>Cetobacterium</taxon>
    </lineage>
</organism>
<protein>
    <recommendedName>
        <fullName evidence="9">DNA 3'-5' helicase</fullName>
        <ecNumber evidence="9">5.6.2.4</ecNumber>
    </recommendedName>
</protein>
<dbReference type="PROSITE" id="PS51198">
    <property type="entry name" value="UVRD_HELICASE_ATP_BIND"/>
    <property type="match status" value="1"/>
</dbReference>
<comment type="caution">
    <text evidence="13">The sequence shown here is derived from an EMBL/GenBank/DDBJ whole genome shotgun (WGS) entry which is preliminary data.</text>
</comment>
<reference evidence="14" key="1">
    <citation type="submission" date="2023-07" db="EMBL/GenBank/DDBJ databases">
        <authorList>
            <person name="Colorado M.A."/>
            <person name="Villamil L.M."/>
            <person name="Melo J.F."/>
            <person name="Rodriguez J.A."/>
            <person name="Ruiz R.Y."/>
        </authorList>
    </citation>
    <scope>NUCLEOTIDE SEQUENCE [LARGE SCALE GENOMIC DNA]</scope>
    <source>
        <strain evidence="14">C33</strain>
    </source>
</reference>
<gene>
    <name evidence="13" type="ORF">RFV38_04320</name>
</gene>
<dbReference type="CDD" id="cd17932">
    <property type="entry name" value="DEXQc_UvrD"/>
    <property type="match status" value="1"/>
</dbReference>
<dbReference type="InterPro" id="IPR027417">
    <property type="entry name" value="P-loop_NTPase"/>
</dbReference>
<feature type="binding site" evidence="11">
    <location>
        <begin position="47"/>
        <end position="54"/>
    </location>
    <ligand>
        <name>ATP</name>
        <dbReference type="ChEBI" id="CHEBI:30616"/>
    </ligand>
</feature>
<keyword evidence="5 11" id="KW-0067">ATP-binding</keyword>
<evidence type="ECO:0000256" key="11">
    <source>
        <dbReference type="PROSITE-ProRule" id="PRU00560"/>
    </source>
</evidence>
<evidence type="ECO:0000256" key="2">
    <source>
        <dbReference type="ARBA" id="ARBA00022741"/>
    </source>
</evidence>
<dbReference type="SUPFAM" id="SSF52540">
    <property type="entry name" value="P-loop containing nucleoside triphosphate hydrolases"/>
    <property type="match status" value="1"/>
</dbReference>
<evidence type="ECO:0000259" key="12">
    <source>
        <dbReference type="PROSITE" id="PS51198"/>
    </source>
</evidence>
<evidence type="ECO:0000256" key="9">
    <source>
        <dbReference type="ARBA" id="ARBA00034808"/>
    </source>
</evidence>
<comment type="similarity">
    <text evidence="1">Belongs to the helicase family. UvrD subfamily.</text>
</comment>
<dbReference type="Gene3D" id="3.40.50.300">
    <property type="entry name" value="P-loop containing nucleotide triphosphate hydrolases"/>
    <property type="match status" value="3"/>
</dbReference>
<dbReference type="PANTHER" id="PTHR11070:SF2">
    <property type="entry name" value="ATP-DEPENDENT DNA HELICASE SRS2"/>
    <property type="match status" value="1"/>
</dbReference>
<evidence type="ECO:0000313" key="13">
    <source>
        <dbReference type="EMBL" id="MDX8335736.1"/>
    </source>
</evidence>
<keyword evidence="14" id="KW-1185">Reference proteome</keyword>
<keyword evidence="2 11" id="KW-0547">Nucleotide-binding</keyword>
<dbReference type="GO" id="GO:0004386">
    <property type="term" value="F:helicase activity"/>
    <property type="evidence" value="ECO:0007669"/>
    <property type="project" value="UniProtKB-KW"/>
</dbReference>
<proteinExistence type="inferred from homology"/>
<dbReference type="EMBL" id="JAVIKH010000004">
    <property type="protein sequence ID" value="MDX8335736.1"/>
    <property type="molecule type" value="Genomic_DNA"/>
</dbReference>
<evidence type="ECO:0000256" key="5">
    <source>
        <dbReference type="ARBA" id="ARBA00022840"/>
    </source>
</evidence>
<dbReference type="InterPro" id="IPR014016">
    <property type="entry name" value="UvrD-like_ATP-bd"/>
</dbReference>
<feature type="domain" description="UvrD-like helicase ATP-binding" evidence="12">
    <location>
        <begin position="26"/>
        <end position="290"/>
    </location>
</feature>
<dbReference type="CDD" id="cd18807">
    <property type="entry name" value="SF1_C_UvrD"/>
    <property type="match status" value="1"/>
</dbReference>
<comment type="catalytic activity">
    <reaction evidence="10">
        <text>ATP + H2O = ADP + phosphate + H(+)</text>
        <dbReference type="Rhea" id="RHEA:13065"/>
        <dbReference type="ChEBI" id="CHEBI:15377"/>
        <dbReference type="ChEBI" id="CHEBI:15378"/>
        <dbReference type="ChEBI" id="CHEBI:30616"/>
        <dbReference type="ChEBI" id="CHEBI:43474"/>
        <dbReference type="ChEBI" id="CHEBI:456216"/>
        <dbReference type="EC" id="5.6.2.4"/>
    </reaction>
</comment>
<evidence type="ECO:0000256" key="6">
    <source>
        <dbReference type="ARBA" id="ARBA00023125"/>
    </source>
</evidence>
<dbReference type="Pfam" id="PF00580">
    <property type="entry name" value="UvrD-helicase"/>
    <property type="match status" value="1"/>
</dbReference>
<sequence length="489" mass="57177">MNDNYLKNVYLKDIEISENFKNLLISNLNFDQLIAVINLKGYFLIIAGAGSGKTRVIIYRTILLLKLQIPEKNILVLTFTRKATNEIKNRLNSFFPNSNVQIETFHSLAYKLLKKFSSNKTFKLLTPEDFFILSKNCSSYKKISKLLKKDALVKLFNKTESEILNDFYFKKLNKTSQADFIFFLNELNSLKVKDNIYSFSDLLTELLKLLELNLIPINFEYIMIDEYQDTDIIQVKILKLLAKKNNLMAVGDDFQSIYSFKGALIENILNFSKDFSSVKTFILKENYRSSPEILNLSNEFSKSLKQCFRKKLITKNSSIKKPTLSIFKSHSDEIIYIYNKIKQILEENKLASITILFRNFIYMKEFIKYFKELKLNFSIISNPFLENIFKDESFTNNSNINLLTIHSSKGLEWDYVFIPLLLDGIIPSCIGENINLEEEKRLFYVALTRAKKEIFLSYSLNFYNEYGFFSIPSPFIDNINSNFFNIKRG</sequence>
<keyword evidence="6" id="KW-0238">DNA-binding</keyword>
<accession>A0ABU4WB02</accession>
<dbReference type="Gene3D" id="1.10.10.160">
    <property type="match status" value="1"/>
</dbReference>
<dbReference type="Pfam" id="PF13361">
    <property type="entry name" value="UvrD_C"/>
    <property type="match status" value="2"/>
</dbReference>
<evidence type="ECO:0000313" key="14">
    <source>
        <dbReference type="Proteomes" id="UP001279681"/>
    </source>
</evidence>
<evidence type="ECO:0000256" key="10">
    <source>
        <dbReference type="ARBA" id="ARBA00048988"/>
    </source>
</evidence>
<comment type="catalytic activity">
    <reaction evidence="8">
        <text>Couples ATP hydrolysis with the unwinding of duplex DNA by translocating in the 3'-5' direction.</text>
        <dbReference type="EC" id="5.6.2.4"/>
    </reaction>
</comment>